<name>A0A6J5T727_9CAUD</name>
<sequence length="110" mass="11463">MNGYRGDAEVTLGDTAYTLRPTFEALQEIERLTGLGLIPLARRFHSLEFGVGDVKNVLVPAIKAGGGKVPDNIGKLIIEAGIMNLGGVVATFLVSALAGGEEKKADAPAE</sequence>
<evidence type="ECO:0000313" key="2">
    <source>
        <dbReference type="EMBL" id="CAB4210835.1"/>
    </source>
</evidence>
<proteinExistence type="predicted"/>
<evidence type="ECO:0000313" key="3">
    <source>
        <dbReference type="EMBL" id="CAB4223338.1"/>
    </source>
</evidence>
<dbReference type="EMBL" id="LR796943">
    <property type="protein sequence ID" value="CAB4176574.1"/>
    <property type="molecule type" value="Genomic_DNA"/>
</dbReference>
<dbReference type="InterPro" id="IPR021791">
    <property type="entry name" value="Phage_TAC_11"/>
</dbReference>
<organism evidence="3">
    <name type="scientific">uncultured Caudovirales phage</name>
    <dbReference type="NCBI Taxonomy" id="2100421"/>
    <lineage>
        <taxon>Viruses</taxon>
        <taxon>Duplodnaviria</taxon>
        <taxon>Heunggongvirae</taxon>
        <taxon>Uroviricota</taxon>
        <taxon>Caudoviricetes</taxon>
        <taxon>Peduoviridae</taxon>
        <taxon>Maltschvirus</taxon>
        <taxon>Maltschvirus maltsch</taxon>
    </lineage>
</organism>
<dbReference type="EMBL" id="LR797367">
    <property type="protein sequence ID" value="CAB4210835.1"/>
    <property type="molecule type" value="Genomic_DNA"/>
</dbReference>
<gene>
    <name evidence="2" type="ORF">UFOVP1425_45</name>
    <name evidence="3" type="ORF">UFOVP1672_23</name>
    <name evidence="1" type="ORF">UFOVP988_45</name>
</gene>
<accession>A0A6J5T727</accession>
<protein>
    <submittedName>
        <fullName evidence="3">Phage tail tube protein, GTA-gp10</fullName>
    </submittedName>
</protein>
<evidence type="ECO:0000313" key="1">
    <source>
        <dbReference type="EMBL" id="CAB4176574.1"/>
    </source>
</evidence>
<dbReference type="EMBL" id="LR797536">
    <property type="protein sequence ID" value="CAB4223338.1"/>
    <property type="molecule type" value="Genomic_DNA"/>
</dbReference>
<reference evidence="3" key="1">
    <citation type="submission" date="2020-05" db="EMBL/GenBank/DDBJ databases">
        <authorList>
            <person name="Chiriac C."/>
            <person name="Salcher M."/>
            <person name="Ghai R."/>
            <person name="Kavagutti S V."/>
        </authorList>
    </citation>
    <scope>NUCLEOTIDE SEQUENCE</scope>
</reference>
<dbReference type="Pfam" id="PF11836">
    <property type="entry name" value="Phage_TAC_11"/>
    <property type="match status" value="1"/>
</dbReference>